<feature type="domain" description="Neutral/alkaline non-lysosomal ceramidase N-terminal" evidence="7">
    <location>
        <begin position="57"/>
        <end position="579"/>
    </location>
</feature>
<dbReference type="GO" id="GO:0042759">
    <property type="term" value="P:long-chain fatty acid biosynthetic process"/>
    <property type="evidence" value="ECO:0007669"/>
    <property type="project" value="TreeGrafter"/>
</dbReference>
<feature type="binding site" evidence="4">
    <location>
        <position position="550"/>
    </location>
    <ligand>
        <name>Zn(2+)</name>
        <dbReference type="ChEBI" id="CHEBI:29105"/>
    </ligand>
</feature>
<dbReference type="GO" id="GO:0046512">
    <property type="term" value="P:sphingosine biosynthetic process"/>
    <property type="evidence" value="ECO:0007669"/>
    <property type="project" value="TreeGrafter"/>
</dbReference>
<dbReference type="GO" id="GO:0016020">
    <property type="term" value="C:membrane"/>
    <property type="evidence" value="ECO:0007669"/>
    <property type="project" value="GOC"/>
</dbReference>
<keyword evidence="5" id="KW-0746">Sphingolipid metabolism</keyword>
<keyword evidence="6" id="KW-0812">Transmembrane</keyword>
<dbReference type="EMBL" id="MSFM01000006">
    <property type="protein sequence ID" value="PKY04163.1"/>
    <property type="molecule type" value="Genomic_DNA"/>
</dbReference>
<evidence type="ECO:0000256" key="1">
    <source>
        <dbReference type="ARBA" id="ARBA00009835"/>
    </source>
</evidence>
<feature type="binding site" evidence="4">
    <location>
        <position position="152"/>
    </location>
    <ligand>
        <name>Zn(2+)</name>
        <dbReference type="ChEBI" id="CHEBI:29105"/>
    </ligand>
</feature>
<dbReference type="GO" id="GO:0017040">
    <property type="term" value="F:N-acylsphingosine amidohydrolase activity"/>
    <property type="evidence" value="ECO:0007669"/>
    <property type="project" value="UniProtKB-UniRule"/>
</dbReference>
<comment type="catalytic activity">
    <reaction evidence="5">
        <text>an N-acylsphing-4-enine + H2O = sphing-4-enine + a fatty acid</text>
        <dbReference type="Rhea" id="RHEA:20856"/>
        <dbReference type="ChEBI" id="CHEBI:15377"/>
        <dbReference type="ChEBI" id="CHEBI:28868"/>
        <dbReference type="ChEBI" id="CHEBI:52639"/>
        <dbReference type="ChEBI" id="CHEBI:57756"/>
        <dbReference type="EC" id="3.5.1.23"/>
    </reaction>
</comment>
<keyword evidence="4" id="KW-0479">Metal-binding</keyword>
<evidence type="ECO:0000259" key="7">
    <source>
        <dbReference type="Pfam" id="PF04734"/>
    </source>
</evidence>
<comment type="similarity">
    <text evidence="1 5">Belongs to the neutral ceramidase family.</text>
</comment>
<dbReference type="InterPro" id="IPR031331">
    <property type="entry name" value="NEUT/ALK_ceramidase_C"/>
</dbReference>
<protein>
    <recommendedName>
        <fullName evidence="5">Neutral ceramidase</fullName>
        <ecNumber evidence="5">3.5.1.23</ecNumber>
    </recommendedName>
</protein>
<dbReference type="GO" id="GO:0005576">
    <property type="term" value="C:extracellular region"/>
    <property type="evidence" value="ECO:0007669"/>
    <property type="project" value="TreeGrafter"/>
</dbReference>
<feature type="active site" description="Nucleophile" evidence="3">
    <location>
        <position position="312"/>
    </location>
</feature>
<sequence>MATSVRYNVAFAGTFIVAVLLLLISFVPSHNEPVRVEGGARYRWADRSYSTSDDSLFLLGAGKADVTGPVVELAFGGYASLDQVGTGLRQRLYSRSFIVANPNNPDDTFIYVVLDVLTGDTAVRRGVLEGLAALGSEYAQYGERNLALTGTHSHSGPGGWMNYFLPQIPNKGFNKQSYQAIVDGAILSIKRAHESRAPGRLSFGSIDVKNANVNRSPYSYDQNPEEEKARYSDNVDKAMTLLRFDRESDNKTSAILTFFPVHGTSMYNNNTLVTGDNKGVAAYLFERSVQQDPKFTDDFVAGFSQSNVGDTSPNVLGAYCEDGSGEKCRYSDSTCGGKTGKCRARGPFFREQDNGAKSCFEIGRLQYEAAKTLNDQITSKPVQILKNSEVRAFHVYRDMSQYEFISPFNGSMLKTCSAAMGYPFAGGTTDGPGMFDFTQNGTGPATKNPLWEVARKLIHAPSKEQEECQYPKKVLFDVGSLTQPYAWDPNVVDIQLLRVGQLFIIVSTSEVTTMSGRRWKEAIAKSAKEDLSIEDPLVVLGSPANSYAHYVTTEEEYGAQRYEGGSTLYGPSQLAGYINLTLTYLPLLGKSPDLGSLPPVPSGVEPPVNTNKSLSFVPGVVFDAHPIGKSFGELLSSEKGETYGPGDMVNATFQGANPRNNLRQESTFATVERNNPDSGKWEAVRTDNDWSLIYNWKRTNGALGYSEVTLQWQIEDDYYGIGDPKPLQEGTYRLHYYGDAKSVKGEITPFEGFGHPFTISTN</sequence>
<keyword evidence="2 5" id="KW-0378">Hydrolase</keyword>
<dbReference type="RefSeq" id="XP_024692757.1">
    <property type="nucleotide sequence ID" value="XM_024833529.1"/>
</dbReference>
<feature type="binding site" evidence="4">
    <location>
        <position position="262"/>
    </location>
    <ligand>
        <name>Zn(2+)</name>
        <dbReference type="ChEBI" id="CHEBI:29105"/>
    </ligand>
</feature>
<keyword evidence="10" id="KW-1185">Reference proteome</keyword>
<dbReference type="GO" id="GO:0046514">
    <property type="term" value="P:ceramide catabolic process"/>
    <property type="evidence" value="ECO:0007669"/>
    <property type="project" value="InterPro"/>
</dbReference>
<evidence type="ECO:0000313" key="10">
    <source>
        <dbReference type="Proteomes" id="UP000234254"/>
    </source>
</evidence>
<dbReference type="VEuPathDB" id="FungiDB:P168DRAFT_236562"/>
<keyword evidence="4" id="KW-0862">Zinc</keyword>
<keyword evidence="5" id="KW-0443">Lipid metabolism</keyword>
<proteinExistence type="inferred from homology"/>
<dbReference type="PANTHER" id="PTHR12670">
    <property type="entry name" value="CERAMIDASE"/>
    <property type="match status" value="1"/>
</dbReference>
<evidence type="ECO:0000256" key="3">
    <source>
        <dbReference type="PIRSR" id="PIRSR606823-1"/>
    </source>
</evidence>
<evidence type="ECO:0000256" key="2">
    <source>
        <dbReference type="ARBA" id="ARBA00022801"/>
    </source>
</evidence>
<dbReference type="Proteomes" id="UP000234254">
    <property type="component" value="Unassembled WGS sequence"/>
</dbReference>
<dbReference type="InterPro" id="IPR038445">
    <property type="entry name" value="NCDase_C_sf"/>
</dbReference>
<gene>
    <name evidence="9" type="ORF">P168DRAFT_236562</name>
</gene>
<name>A0A2I1D2R6_ASPC2</name>
<evidence type="ECO:0000313" key="9">
    <source>
        <dbReference type="EMBL" id="PKY04163.1"/>
    </source>
</evidence>
<dbReference type="GO" id="GO:0046872">
    <property type="term" value="F:metal ion binding"/>
    <property type="evidence" value="ECO:0007669"/>
    <property type="project" value="UniProtKB-KW"/>
</dbReference>
<keyword evidence="6" id="KW-0472">Membrane</keyword>
<feature type="binding site" evidence="4">
    <location>
        <position position="510"/>
    </location>
    <ligand>
        <name>Zn(2+)</name>
        <dbReference type="ChEBI" id="CHEBI:29105"/>
    </ligand>
</feature>
<dbReference type="EC" id="3.5.1.23" evidence="5"/>
<dbReference type="AlphaFoldDB" id="A0A2I1D2R6"/>
<evidence type="ECO:0000256" key="5">
    <source>
        <dbReference type="RuleBase" id="RU366019"/>
    </source>
</evidence>
<organism evidence="9 10">
    <name type="scientific">Aspergillus campestris (strain IBT 28561)</name>
    <dbReference type="NCBI Taxonomy" id="1392248"/>
    <lineage>
        <taxon>Eukaryota</taxon>
        <taxon>Fungi</taxon>
        <taxon>Dikarya</taxon>
        <taxon>Ascomycota</taxon>
        <taxon>Pezizomycotina</taxon>
        <taxon>Eurotiomycetes</taxon>
        <taxon>Eurotiomycetidae</taxon>
        <taxon>Eurotiales</taxon>
        <taxon>Aspergillaceae</taxon>
        <taxon>Aspergillus</taxon>
        <taxon>Aspergillus subgen. Circumdati</taxon>
    </lineage>
</organism>
<dbReference type="FunFam" id="2.60.40.2300:FF:000004">
    <property type="entry name" value="Neutral/alkaline nonlysosomal ceramidase, putative"/>
    <property type="match status" value="1"/>
</dbReference>
<dbReference type="GeneID" id="36541053"/>
<feature type="domain" description="Neutral/alkaline non-lysosomal ceramidase C-terminal" evidence="8">
    <location>
        <begin position="596"/>
        <end position="759"/>
    </location>
</feature>
<dbReference type="Gene3D" id="2.60.40.2300">
    <property type="entry name" value="Neutral/alkaline non-lysosomal ceramidase, C-terminal domain"/>
    <property type="match status" value="1"/>
</dbReference>
<dbReference type="Pfam" id="PF04734">
    <property type="entry name" value="Ceramidase_alk"/>
    <property type="match status" value="1"/>
</dbReference>
<dbReference type="OrthoDB" id="191371at2759"/>
<evidence type="ECO:0000256" key="6">
    <source>
        <dbReference type="SAM" id="Phobius"/>
    </source>
</evidence>
<dbReference type="InterPro" id="IPR006823">
    <property type="entry name" value="Ceramidase_alk"/>
</dbReference>
<comment type="cofactor">
    <cofactor evidence="4">
        <name>Zn(2+)</name>
        <dbReference type="ChEBI" id="CHEBI:29105"/>
    </cofactor>
    <text evidence="4">Binds 1 zinc ion per subunit.</text>
</comment>
<evidence type="ECO:0000259" key="8">
    <source>
        <dbReference type="Pfam" id="PF17048"/>
    </source>
</evidence>
<accession>A0A2I1D2R6</accession>
<dbReference type="Pfam" id="PF17048">
    <property type="entry name" value="Ceramidse_alk_C"/>
    <property type="match status" value="1"/>
</dbReference>
<feature type="transmembrane region" description="Helical" evidence="6">
    <location>
        <begin position="7"/>
        <end position="27"/>
    </location>
</feature>
<evidence type="ECO:0000256" key="4">
    <source>
        <dbReference type="PIRSR" id="PIRSR606823-2"/>
    </source>
</evidence>
<dbReference type="PANTHER" id="PTHR12670:SF1">
    <property type="entry name" value="NEUTRAL CERAMIDASE"/>
    <property type="match status" value="1"/>
</dbReference>
<reference evidence="9" key="1">
    <citation type="submission" date="2016-12" db="EMBL/GenBank/DDBJ databases">
        <title>The genomes of Aspergillus section Nigri reveals drivers in fungal speciation.</title>
        <authorList>
            <consortium name="DOE Joint Genome Institute"/>
            <person name="Vesth T.C."/>
            <person name="Nybo J."/>
            <person name="Theobald S."/>
            <person name="Brandl J."/>
            <person name="Frisvad J.C."/>
            <person name="Nielsen K.F."/>
            <person name="Lyhne E.K."/>
            <person name="Kogle M.E."/>
            <person name="Kuo A."/>
            <person name="Riley R."/>
            <person name="Clum A."/>
            <person name="Nolan M."/>
            <person name="Lipzen A."/>
            <person name="Salamov A."/>
            <person name="Henrissat B."/>
            <person name="Wiebenga A."/>
            <person name="De vries R.P."/>
            <person name="Grigoriev I.V."/>
            <person name="Mortensen U.H."/>
            <person name="Andersen M.R."/>
            <person name="Baker S.E."/>
        </authorList>
    </citation>
    <scope>NUCLEOTIDE SEQUENCE</scope>
    <source>
        <strain evidence="9">IBT 28561</strain>
    </source>
</reference>
<dbReference type="InterPro" id="IPR031329">
    <property type="entry name" value="NEUT/ALK_ceramidase_N"/>
</dbReference>
<keyword evidence="6" id="KW-1133">Transmembrane helix</keyword>
<comment type="caution">
    <text evidence="9">The sequence shown here is derived from an EMBL/GenBank/DDBJ whole genome shotgun (WGS) entry which is preliminary data.</text>
</comment>